<dbReference type="InterPro" id="IPR013785">
    <property type="entry name" value="Aldolase_TIM"/>
</dbReference>
<protein>
    <submittedName>
        <fullName evidence="4">Thiamine-phosphate pyrophosphorylase</fullName>
    </submittedName>
</protein>
<dbReference type="RefSeq" id="WP_074653592.1">
    <property type="nucleotide sequence ID" value="NZ_FNSD01000001.1"/>
</dbReference>
<dbReference type="GO" id="GO:0004789">
    <property type="term" value="F:thiamine-phosphate diphosphorylase activity"/>
    <property type="evidence" value="ECO:0007669"/>
    <property type="project" value="TreeGrafter"/>
</dbReference>
<dbReference type="GO" id="GO:0005737">
    <property type="term" value="C:cytoplasm"/>
    <property type="evidence" value="ECO:0007669"/>
    <property type="project" value="TreeGrafter"/>
</dbReference>
<dbReference type="OrthoDB" id="9812206at2"/>
<dbReference type="EMBL" id="FNSD01000001">
    <property type="protein sequence ID" value="SEB80974.1"/>
    <property type="molecule type" value="Genomic_DNA"/>
</dbReference>
<dbReference type="PANTHER" id="PTHR20857">
    <property type="entry name" value="THIAMINE-PHOSPHATE PYROPHOSPHORYLASE"/>
    <property type="match status" value="1"/>
</dbReference>
<reference evidence="4 5" key="1">
    <citation type="submission" date="2016-10" db="EMBL/GenBank/DDBJ databases">
        <authorList>
            <person name="de Groot N.N."/>
        </authorList>
    </citation>
    <scope>NUCLEOTIDE SEQUENCE [LARGE SCALE GENOMIC DNA]</scope>
    <source>
        <strain evidence="4 5">AB35.6</strain>
    </source>
</reference>
<dbReference type="Pfam" id="PF02581">
    <property type="entry name" value="TMP-TENI"/>
    <property type="match status" value="1"/>
</dbReference>
<evidence type="ECO:0000259" key="3">
    <source>
        <dbReference type="Pfam" id="PF02581"/>
    </source>
</evidence>
<dbReference type="InterPro" id="IPR022998">
    <property type="entry name" value="ThiamineP_synth_TenI"/>
</dbReference>
<dbReference type="AlphaFoldDB" id="A0A1H4ME09"/>
<organism evidence="4 5">
    <name type="scientific">Terriglobus roseus</name>
    <dbReference type="NCBI Taxonomy" id="392734"/>
    <lineage>
        <taxon>Bacteria</taxon>
        <taxon>Pseudomonadati</taxon>
        <taxon>Acidobacteriota</taxon>
        <taxon>Terriglobia</taxon>
        <taxon>Terriglobales</taxon>
        <taxon>Acidobacteriaceae</taxon>
        <taxon>Terriglobus</taxon>
    </lineage>
</organism>
<dbReference type="CDD" id="cd00564">
    <property type="entry name" value="TMP_TenI"/>
    <property type="match status" value="1"/>
</dbReference>
<evidence type="ECO:0000256" key="1">
    <source>
        <dbReference type="ARBA" id="ARBA00004948"/>
    </source>
</evidence>
<evidence type="ECO:0000313" key="4">
    <source>
        <dbReference type="EMBL" id="SEB80974.1"/>
    </source>
</evidence>
<evidence type="ECO:0000313" key="5">
    <source>
        <dbReference type="Proteomes" id="UP000182409"/>
    </source>
</evidence>
<keyword evidence="2" id="KW-0784">Thiamine biosynthesis</keyword>
<dbReference type="GO" id="GO:0009228">
    <property type="term" value="P:thiamine biosynthetic process"/>
    <property type="evidence" value="ECO:0007669"/>
    <property type="project" value="UniProtKB-KW"/>
</dbReference>
<sequence length="194" mass="20294">MLRYAITDRSMFPGDEQGRREALATQAATLARDGVEYLQLREKDLSESETVALVKTIRAALTAAGGSTKLLLNGTAALAQWAGADGVHLSSTTFSQNLQTMRGLIVSASCHTIADVRRAAEFADLILFGPVFEKRVAGELVSEGVGLDLLREACAAAEGMPVFALGGVDDSNAQACVDSGAAGVAGIRMFAWCA</sequence>
<dbReference type="SUPFAM" id="SSF51391">
    <property type="entry name" value="Thiamin phosphate synthase"/>
    <property type="match status" value="1"/>
</dbReference>
<dbReference type="InterPro" id="IPR036206">
    <property type="entry name" value="ThiamineP_synth_sf"/>
</dbReference>
<dbReference type="Gene3D" id="3.20.20.70">
    <property type="entry name" value="Aldolase class I"/>
    <property type="match status" value="1"/>
</dbReference>
<name>A0A1H4ME09_9BACT</name>
<gene>
    <name evidence="4" type="ORF">SAMN05443244_1897</name>
</gene>
<evidence type="ECO:0000256" key="2">
    <source>
        <dbReference type="ARBA" id="ARBA00022977"/>
    </source>
</evidence>
<feature type="domain" description="Thiamine phosphate synthase/TenI" evidence="3">
    <location>
        <begin position="4"/>
        <end position="189"/>
    </location>
</feature>
<dbReference type="PANTHER" id="PTHR20857:SF15">
    <property type="entry name" value="THIAMINE-PHOSPHATE SYNTHASE"/>
    <property type="match status" value="1"/>
</dbReference>
<comment type="pathway">
    <text evidence="1">Cofactor biosynthesis; thiamine diphosphate biosynthesis.</text>
</comment>
<dbReference type="Proteomes" id="UP000182409">
    <property type="component" value="Unassembled WGS sequence"/>
</dbReference>
<proteinExistence type="predicted"/>
<accession>A0A1H4ME09</accession>